<reference evidence="13 14" key="1">
    <citation type="submission" date="2017-09" db="EMBL/GenBank/DDBJ databases">
        <title>Genomics of the genus Arcobacter.</title>
        <authorList>
            <person name="Perez-Cataluna A."/>
            <person name="Figueras M.J."/>
            <person name="Salas-Masso N."/>
        </authorList>
    </citation>
    <scope>NUCLEOTIDE SEQUENCE [LARGE SCALE GENOMIC DNA]</scope>
    <source>
        <strain evidence="13 14">DSM 18005</strain>
    </source>
</reference>
<dbReference type="PANTHER" id="PTHR43531">
    <property type="entry name" value="PROTEIN ICFG"/>
    <property type="match status" value="1"/>
</dbReference>
<evidence type="ECO:0000256" key="2">
    <source>
        <dbReference type="ARBA" id="ARBA00022475"/>
    </source>
</evidence>
<dbReference type="InterPro" id="IPR003660">
    <property type="entry name" value="HAMP_dom"/>
</dbReference>
<dbReference type="SUPFAM" id="SSF103190">
    <property type="entry name" value="Sensory domain-like"/>
    <property type="match status" value="1"/>
</dbReference>
<evidence type="ECO:0000256" key="7">
    <source>
        <dbReference type="ARBA" id="ARBA00029447"/>
    </source>
</evidence>
<evidence type="ECO:0000256" key="4">
    <source>
        <dbReference type="ARBA" id="ARBA00022692"/>
    </source>
</evidence>
<evidence type="ECO:0000256" key="10">
    <source>
        <dbReference type="SAM" id="Phobius"/>
    </source>
</evidence>
<evidence type="ECO:0000259" key="11">
    <source>
        <dbReference type="PROSITE" id="PS50111"/>
    </source>
</evidence>
<keyword evidence="4 10" id="KW-0812">Transmembrane</keyword>
<dbReference type="InterPro" id="IPR004090">
    <property type="entry name" value="Chemotax_Me-accpt_rcpt"/>
</dbReference>
<evidence type="ECO:0000313" key="13">
    <source>
        <dbReference type="EMBL" id="PKI79912.1"/>
    </source>
</evidence>
<dbReference type="SMART" id="SM00304">
    <property type="entry name" value="HAMP"/>
    <property type="match status" value="1"/>
</dbReference>
<evidence type="ECO:0000256" key="8">
    <source>
        <dbReference type="PROSITE-ProRule" id="PRU00284"/>
    </source>
</evidence>
<dbReference type="AlphaFoldDB" id="A0A2N1J045"/>
<dbReference type="CDD" id="cd12912">
    <property type="entry name" value="PDC2_MCP_like"/>
    <property type="match status" value="1"/>
</dbReference>
<sequence>MIILQMEHIMLKNMSFSKKLLFSVLSVVFLSYLITTLVITTKSFDSAENISEELLINQANVDLQKVKQVPEKAVVAAYSLAASIEAVIQTGVYSEDSIAKMVYNTLDKNPYAIGAWIGPEPNKIFPLDFSRIPEKKYYNTDGKYCPFFTKSKNGHIKVTPGTVGPKEKKPWIYGPFKSGKEYITEPYMYDVDGQTLLMTTISVPIYNNKEFIGAVGIDISLEKIAEDISKIKLYDSGYAVLLSQKGNILGHPKKEFLMKNIKKIASSKEEKSLPEKITNNESYTFDKKNDKKLISHFYLEPFEIANTGVNWALLVNAPKNEYLQEATHIRMISIFGSILGFFVVSLIIIYNTRILNKNLHTITSGLSNFFSYLNKQTNDVKRIELKTQDEFGKMAKDINDNIDKIEKSLIKDQNAVEDVIKVVSHINNGQLTKRIEATASTPELIKLTQNFNEMLDTLENKVGKNINTILDILNEFSRYDFTKSIPNANAQIEQSINNLGKEVSGLLQQSLEVGLTLGNASDELNNNVNFLNKASNETATSLEETAASLEEITSAIVHNNENVSKMSSAANKLVVSAKEGQENAKNTTDSMDEITQQVSLINEAITVIDQIAFQTNILSLNAAVEAATAGEAGKGFAVVAQEVRNLANRSAEAANEIKTIVENATTKANHGKDISTEMIKGYEELLININDATNRIKEIANASKEQESGITQINDAITHLDKQTQENANIASQTQNIASQTHTIAQQIIKDTNSKEFLGKNQVKAQEINTNIIKKNKPTKKISSKNNEKIVSKIEDSNQWESF</sequence>
<dbReference type="CDD" id="cd06225">
    <property type="entry name" value="HAMP"/>
    <property type="match status" value="1"/>
</dbReference>
<dbReference type="PROSITE" id="PS50885">
    <property type="entry name" value="HAMP"/>
    <property type="match status" value="1"/>
</dbReference>
<name>A0A2N1J045_9BACT</name>
<keyword evidence="14" id="KW-1185">Reference proteome</keyword>
<keyword evidence="3" id="KW-0145">Chemotaxis</keyword>
<keyword evidence="9" id="KW-0175">Coiled coil</keyword>
<keyword evidence="6 10" id="KW-0472">Membrane</keyword>
<feature type="transmembrane region" description="Helical" evidence="10">
    <location>
        <begin position="20"/>
        <end position="39"/>
    </location>
</feature>
<evidence type="ECO:0000256" key="9">
    <source>
        <dbReference type="SAM" id="Coils"/>
    </source>
</evidence>
<dbReference type="SUPFAM" id="SSF58104">
    <property type="entry name" value="Methyl-accepting chemotaxis protein (MCP) signaling domain"/>
    <property type="match status" value="1"/>
</dbReference>
<dbReference type="Gene3D" id="1.20.120.1530">
    <property type="match status" value="1"/>
</dbReference>
<dbReference type="SMART" id="SM00283">
    <property type="entry name" value="MA"/>
    <property type="match status" value="1"/>
</dbReference>
<dbReference type="PROSITE" id="PS50111">
    <property type="entry name" value="CHEMOTAXIS_TRANSDUC_2"/>
    <property type="match status" value="1"/>
</dbReference>
<dbReference type="PRINTS" id="PR00260">
    <property type="entry name" value="CHEMTRNSDUCR"/>
</dbReference>
<feature type="coiled-coil region" evidence="9">
    <location>
        <begin position="643"/>
        <end position="702"/>
    </location>
</feature>
<feature type="transmembrane region" description="Helical" evidence="10">
    <location>
        <begin position="329"/>
        <end position="350"/>
    </location>
</feature>
<keyword evidence="5 10" id="KW-1133">Transmembrane helix</keyword>
<comment type="similarity">
    <text evidence="7">Belongs to the methyl-accepting chemotaxis (MCP) protein family.</text>
</comment>
<feature type="domain" description="HAMP" evidence="12">
    <location>
        <begin position="413"/>
        <end position="463"/>
    </location>
</feature>
<dbReference type="CDD" id="cd12913">
    <property type="entry name" value="PDC1_MCP_like"/>
    <property type="match status" value="1"/>
</dbReference>
<evidence type="ECO:0000256" key="3">
    <source>
        <dbReference type="ARBA" id="ARBA00022500"/>
    </source>
</evidence>
<dbReference type="Pfam" id="PF02743">
    <property type="entry name" value="dCache_1"/>
    <property type="match status" value="1"/>
</dbReference>
<evidence type="ECO:0000256" key="5">
    <source>
        <dbReference type="ARBA" id="ARBA00022989"/>
    </source>
</evidence>
<organism evidence="13 14">
    <name type="scientific">Malaciobacter halophilus</name>
    <dbReference type="NCBI Taxonomy" id="197482"/>
    <lineage>
        <taxon>Bacteria</taxon>
        <taxon>Pseudomonadati</taxon>
        <taxon>Campylobacterota</taxon>
        <taxon>Epsilonproteobacteria</taxon>
        <taxon>Campylobacterales</taxon>
        <taxon>Arcobacteraceae</taxon>
        <taxon>Malaciobacter</taxon>
    </lineage>
</organism>
<dbReference type="GO" id="GO:0007165">
    <property type="term" value="P:signal transduction"/>
    <property type="evidence" value="ECO:0007669"/>
    <property type="project" value="UniProtKB-KW"/>
</dbReference>
<dbReference type="InterPro" id="IPR051310">
    <property type="entry name" value="MCP_chemotaxis"/>
</dbReference>
<evidence type="ECO:0000259" key="12">
    <source>
        <dbReference type="PROSITE" id="PS50885"/>
    </source>
</evidence>
<evidence type="ECO:0000313" key="14">
    <source>
        <dbReference type="Proteomes" id="UP000233248"/>
    </source>
</evidence>
<dbReference type="OrthoDB" id="5337673at2"/>
<dbReference type="Pfam" id="PF00672">
    <property type="entry name" value="HAMP"/>
    <property type="match status" value="1"/>
</dbReference>
<dbReference type="GO" id="GO:0006935">
    <property type="term" value="P:chemotaxis"/>
    <property type="evidence" value="ECO:0007669"/>
    <property type="project" value="UniProtKB-KW"/>
</dbReference>
<comment type="caution">
    <text evidence="13">The sequence shown here is derived from an EMBL/GenBank/DDBJ whole genome shotgun (WGS) entry which is preliminary data.</text>
</comment>
<proteinExistence type="inferred from homology"/>
<dbReference type="Gene3D" id="3.30.450.20">
    <property type="entry name" value="PAS domain"/>
    <property type="match status" value="2"/>
</dbReference>
<protein>
    <submittedName>
        <fullName evidence="13">Chemotaxis protein</fullName>
    </submittedName>
</protein>
<dbReference type="InterPro" id="IPR004089">
    <property type="entry name" value="MCPsignal_dom"/>
</dbReference>
<accession>A0A2N1J045</accession>
<dbReference type="Pfam" id="PF00015">
    <property type="entry name" value="MCPsignal"/>
    <property type="match status" value="1"/>
</dbReference>
<dbReference type="InterPro" id="IPR029151">
    <property type="entry name" value="Sensor-like_sf"/>
</dbReference>
<dbReference type="GO" id="GO:0004888">
    <property type="term" value="F:transmembrane signaling receptor activity"/>
    <property type="evidence" value="ECO:0007669"/>
    <property type="project" value="InterPro"/>
</dbReference>
<dbReference type="InterPro" id="IPR033479">
    <property type="entry name" value="dCache_1"/>
</dbReference>
<keyword evidence="8" id="KW-0807">Transducer</keyword>
<dbReference type="PANTHER" id="PTHR43531:SF11">
    <property type="entry name" value="METHYL-ACCEPTING CHEMOTAXIS PROTEIN 3"/>
    <property type="match status" value="1"/>
</dbReference>
<comment type="subcellular location">
    <subcellularLocation>
        <location evidence="1">Cell membrane</location>
        <topology evidence="1">Multi-pass membrane protein</topology>
    </subcellularLocation>
</comment>
<keyword evidence="2" id="KW-1003">Cell membrane</keyword>
<dbReference type="Proteomes" id="UP000233248">
    <property type="component" value="Unassembled WGS sequence"/>
</dbReference>
<feature type="coiled-coil region" evidence="9">
    <location>
        <begin position="489"/>
        <end position="552"/>
    </location>
</feature>
<dbReference type="CDD" id="cd11386">
    <property type="entry name" value="MCP_signal"/>
    <property type="match status" value="1"/>
</dbReference>
<dbReference type="Gene3D" id="1.10.287.950">
    <property type="entry name" value="Methyl-accepting chemotaxis protein"/>
    <property type="match status" value="1"/>
</dbReference>
<feature type="domain" description="Methyl-accepting transducer" evidence="11">
    <location>
        <begin position="513"/>
        <end position="742"/>
    </location>
</feature>
<evidence type="ECO:0000256" key="6">
    <source>
        <dbReference type="ARBA" id="ARBA00023136"/>
    </source>
</evidence>
<dbReference type="EMBL" id="NXIF01000051">
    <property type="protein sequence ID" value="PKI79912.1"/>
    <property type="molecule type" value="Genomic_DNA"/>
</dbReference>
<evidence type="ECO:0000256" key="1">
    <source>
        <dbReference type="ARBA" id="ARBA00004651"/>
    </source>
</evidence>
<dbReference type="GO" id="GO:0005886">
    <property type="term" value="C:plasma membrane"/>
    <property type="evidence" value="ECO:0007669"/>
    <property type="project" value="UniProtKB-SubCell"/>
</dbReference>
<gene>
    <name evidence="13" type="ORF">CP960_12010</name>
</gene>